<evidence type="ECO:0000313" key="1">
    <source>
        <dbReference type="EMBL" id="MDF4025978.1"/>
    </source>
</evidence>
<keyword evidence="2" id="KW-1185">Reference proteome</keyword>
<organism evidence="1 2">
    <name type="scientific">Luteibacter sahnii</name>
    <dbReference type="NCBI Taxonomy" id="3021977"/>
    <lineage>
        <taxon>Bacteria</taxon>
        <taxon>Pseudomonadati</taxon>
        <taxon>Pseudomonadota</taxon>
        <taxon>Gammaproteobacteria</taxon>
        <taxon>Lysobacterales</taxon>
        <taxon>Rhodanobacteraceae</taxon>
        <taxon>Luteibacter</taxon>
    </lineage>
</organism>
<evidence type="ECO:0000313" key="2">
    <source>
        <dbReference type="Proteomes" id="UP001528850"/>
    </source>
</evidence>
<accession>A0ABT6BDP5</accession>
<gene>
    <name evidence="1" type="ORF">P3W24_13450</name>
</gene>
<dbReference type="Proteomes" id="UP001528850">
    <property type="component" value="Unassembled WGS sequence"/>
</dbReference>
<dbReference type="RefSeq" id="WP_320552383.1">
    <property type="nucleotide sequence ID" value="NZ_JAQLOK010000008.1"/>
</dbReference>
<protein>
    <submittedName>
        <fullName evidence="1">Uncharacterized protein</fullName>
    </submittedName>
</protein>
<name>A0ABT6BDP5_9GAMM</name>
<sequence>MEKLDQAMRAANPFNIQLEEPMQPSMTAIKYAPKIDDVGDIGRIGSTHSGGDWG</sequence>
<reference evidence="1 2" key="1">
    <citation type="journal article" date="2024" name="Curr. Microbiol.">
        <title>Luteibacter sahnii sp. nov., A Novel Yellow-Colored Xanthomonadin Pigment Producing Probiotic Bacterium from Healthy Rice Seed Microbiome.</title>
        <authorList>
            <person name="Jaiswal G."/>
            <person name="Rana R."/>
            <person name="Nayak P.K."/>
            <person name="Chouhan R."/>
            <person name="Gandhi S.G."/>
            <person name="Patel H.K."/>
            <person name="Patil P.B."/>
        </authorList>
    </citation>
    <scope>NUCLEOTIDE SEQUENCE [LARGE SCALE GENOMIC DNA]</scope>
    <source>
        <strain evidence="1 2">PPL201</strain>
    </source>
</reference>
<proteinExistence type="predicted"/>
<comment type="caution">
    <text evidence="1">The sequence shown here is derived from an EMBL/GenBank/DDBJ whole genome shotgun (WGS) entry which is preliminary data.</text>
</comment>
<dbReference type="EMBL" id="JARJJS010000003">
    <property type="protein sequence ID" value="MDF4025978.1"/>
    <property type="molecule type" value="Genomic_DNA"/>
</dbReference>